<dbReference type="Gene3D" id="3.40.50.300">
    <property type="entry name" value="P-loop containing nucleotide triphosphate hydrolases"/>
    <property type="match status" value="2"/>
</dbReference>
<reference evidence="6" key="1">
    <citation type="submission" date="2022-07" db="EMBL/GenBank/DDBJ databases">
        <title>Chromosome-level genome of Muraenolepis orangiensis.</title>
        <authorList>
            <person name="Kim J."/>
        </authorList>
    </citation>
    <scope>NUCLEOTIDE SEQUENCE</scope>
    <source>
        <strain evidence="6">KU_S4_2022</strain>
        <tissue evidence="6">Muscle</tissue>
    </source>
</reference>
<dbReference type="CDD" id="cd18809">
    <property type="entry name" value="SF1_C_RecD"/>
    <property type="match status" value="1"/>
</dbReference>
<feature type="compositionally biased region" description="Basic residues" evidence="3">
    <location>
        <begin position="1006"/>
        <end position="1015"/>
    </location>
</feature>
<dbReference type="Pfam" id="PF25894">
    <property type="entry name" value="WHD_HELB"/>
    <property type="match status" value="1"/>
</dbReference>
<sequence>MAVSRCALGRKKRVFPPAAAAGPPGETKPFEVMPYNPNARLEGYILPEKKQPERNESGDDSDDDDDESMTPEFLDVQEIESNTSSGRGVYRSSLAPRRRVQFQTLGGRVVGVTGRFALRAPWWHITCATQGRNNLILKGTACYRLRTDLDRSGWRPLVSLFLMACNVTQESVARFFEWLPEEQYVAIGNLMEVLGEFEEDDDSGLARSIMSTVSDSVAARRVSASGFYPSVMEHLPLLLPRQFLHLLDGARRVSMPRAADAADAELDDGDRLLAELEDIIKNDVWKLGFHKVMLNELKLVRCEAPLEAFKEHGLLKKMPSLQRNALCAYHELKRFCSRTGSTYMEQEDLCTALRRQPGLSDVQVWEALPFLRNLGVVVCEKQKVALQHLHNYEVGIADFLSHLVNGKRWEIPINVRDVLYSHAEKRQRVKIQKEKQTKDFPPVEVDRYQLQAGEMICANPVTVISGVGGCGKTTVVSLVFQAAVEQECSTSGKVGKDPGEQTREYPGEDPEGYPGGLHGASDGEKEEVEESAVEELEILLTAPTGRAASLLTKRTGFKAYTLHQVIWDFNMATADSNGRREWKFESVRALVVDEGSLVSVQLLHDVLSLLIKHGKLQKFVILGDVRQLPSIQPGNTLHDLFHSLKVVNYTMEMMKNHRSESELIVTNAKLIADSKRLNFDAVVDLHGTFDIPDSKKFIHIRLPDLKSDDDLQKAVKLLIASAPGDHRGKLNFQLGDKICVTKNAYIPQEGEAQEKPDGEENVETQERVRLCNGEIFFIRQDRTKEDGNGRRKQRLLTLDDGLGRIITAEYSVLRKDCRLGHAWARTIHTFQGSESETVVFVLGAGGGQTWRHVYTAVTRGQKRVYVVSSSKALQVALKWKETPRHTRLQGLVKTQVVQMLQSTPGHHHHRGLPHFTPLDSRLAVPREWTPCRSQAAYASTSHVHVRKRLWGPAEVKESPDESMRQNLDAERGTSRDSESGTPRKQPKWLDGPMAASGSSSSALACRKAHGNYKEN</sequence>
<dbReference type="Pfam" id="PF13538">
    <property type="entry name" value="UvrD_C_2"/>
    <property type="match status" value="1"/>
</dbReference>
<name>A0A9Q0EVM1_9TELE</name>
<dbReference type="Pfam" id="PF13604">
    <property type="entry name" value="AAA_30"/>
    <property type="match status" value="1"/>
</dbReference>
<feature type="region of interest" description="Disordered" evidence="3">
    <location>
        <begin position="1"/>
        <end position="78"/>
    </location>
</feature>
<dbReference type="InterPro" id="IPR027785">
    <property type="entry name" value="UvrD-like_helicase_C"/>
</dbReference>
<feature type="compositionally biased region" description="Basic and acidic residues" evidence="3">
    <location>
        <begin position="954"/>
        <end position="978"/>
    </location>
</feature>
<evidence type="ECO:0000313" key="7">
    <source>
        <dbReference type="Proteomes" id="UP001148018"/>
    </source>
</evidence>
<feature type="domain" description="DNA helicase B winged helix" evidence="5">
    <location>
        <begin position="276"/>
        <end position="387"/>
    </location>
</feature>
<evidence type="ECO:0000256" key="1">
    <source>
        <dbReference type="ARBA" id="ARBA00022741"/>
    </source>
</evidence>
<dbReference type="InterPro" id="IPR058839">
    <property type="entry name" value="WHD_HELB"/>
</dbReference>
<accession>A0A9Q0EVM1</accession>
<dbReference type="CDD" id="cd17933">
    <property type="entry name" value="DEXSc_RecD-like"/>
    <property type="match status" value="1"/>
</dbReference>
<evidence type="ECO:0000259" key="4">
    <source>
        <dbReference type="Pfam" id="PF13538"/>
    </source>
</evidence>
<dbReference type="SUPFAM" id="SSF52540">
    <property type="entry name" value="P-loop containing nucleoside triphosphate hydrolases"/>
    <property type="match status" value="2"/>
</dbReference>
<protein>
    <recommendedName>
        <fullName evidence="8">DNA helicase B</fullName>
    </recommendedName>
</protein>
<dbReference type="PANTHER" id="PTHR43788:SF6">
    <property type="entry name" value="DNA HELICASE B"/>
    <property type="match status" value="1"/>
</dbReference>
<feature type="compositionally biased region" description="Low complexity" evidence="3">
    <location>
        <begin position="16"/>
        <end position="25"/>
    </location>
</feature>
<evidence type="ECO:0000313" key="6">
    <source>
        <dbReference type="EMBL" id="KAJ3612560.1"/>
    </source>
</evidence>
<dbReference type="GO" id="GO:0005524">
    <property type="term" value="F:ATP binding"/>
    <property type="evidence" value="ECO:0007669"/>
    <property type="project" value="UniProtKB-KW"/>
</dbReference>
<feature type="compositionally biased region" description="Acidic residues" evidence="3">
    <location>
        <begin position="58"/>
        <end position="69"/>
    </location>
</feature>
<evidence type="ECO:0000256" key="3">
    <source>
        <dbReference type="SAM" id="MobiDB-lite"/>
    </source>
</evidence>
<organism evidence="6 7">
    <name type="scientific">Muraenolepis orangiensis</name>
    <name type="common">Patagonian moray cod</name>
    <dbReference type="NCBI Taxonomy" id="630683"/>
    <lineage>
        <taxon>Eukaryota</taxon>
        <taxon>Metazoa</taxon>
        <taxon>Chordata</taxon>
        <taxon>Craniata</taxon>
        <taxon>Vertebrata</taxon>
        <taxon>Euteleostomi</taxon>
        <taxon>Actinopterygii</taxon>
        <taxon>Neopterygii</taxon>
        <taxon>Teleostei</taxon>
        <taxon>Neoteleostei</taxon>
        <taxon>Acanthomorphata</taxon>
        <taxon>Zeiogadaria</taxon>
        <taxon>Gadariae</taxon>
        <taxon>Gadiformes</taxon>
        <taxon>Muraenolepidoidei</taxon>
        <taxon>Muraenolepididae</taxon>
        <taxon>Muraenolepis</taxon>
    </lineage>
</organism>
<dbReference type="GO" id="GO:2000042">
    <property type="term" value="P:negative regulation of double-strand break repair via homologous recombination"/>
    <property type="evidence" value="ECO:0007669"/>
    <property type="project" value="TreeGrafter"/>
</dbReference>
<feature type="compositionally biased region" description="Basic and acidic residues" evidence="3">
    <location>
        <begin position="494"/>
        <end position="506"/>
    </location>
</feature>
<dbReference type="GO" id="GO:0017116">
    <property type="term" value="F:single-stranded DNA helicase activity"/>
    <property type="evidence" value="ECO:0007669"/>
    <property type="project" value="TreeGrafter"/>
</dbReference>
<dbReference type="AlphaFoldDB" id="A0A9Q0EVM1"/>
<feature type="region of interest" description="Disordered" evidence="3">
    <location>
        <begin position="954"/>
        <end position="1015"/>
    </location>
</feature>
<comment type="caution">
    <text evidence="6">The sequence shown here is derived from an EMBL/GenBank/DDBJ whole genome shotgun (WGS) entry which is preliminary data.</text>
</comment>
<dbReference type="PANTHER" id="PTHR43788">
    <property type="entry name" value="DNA2/NAM7 HELICASE FAMILY MEMBER"/>
    <property type="match status" value="1"/>
</dbReference>
<evidence type="ECO:0008006" key="8">
    <source>
        <dbReference type="Google" id="ProtNLM"/>
    </source>
</evidence>
<dbReference type="Proteomes" id="UP001148018">
    <property type="component" value="Unassembled WGS sequence"/>
</dbReference>
<dbReference type="InterPro" id="IPR027417">
    <property type="entry name" value="P-loop_NTPase"/>
</dbReference>
<keyword evidence="2" id="KW-0067">ATP-binding</keyword>
<evidence type="ECO:0000256" key="2">
    <source>
        <dbReference type="ARBA" id="ARBA00022840"/>
    </source>
</evidence>
<feature type="domain" description="UvrD-like helicase C-terminal" evidence="4">
    <location>
        <begin position="821"/>
        <end position="867"/>
    </location>
</feature>
<keyword evidence="7" id="KW-1185">Reference proteome</keyword>
<dbReference type="EMBL" id="JANIIK010000036">
    <property type="protein sequence ID" value="KAJ3612560.1"/>
    <property type="molecule type" value="Genomic_DNA"/>
</dbReference>
<gene>
    <name evidence="6" type="ORF">NHX12_020831</name>
</gene>
<feature type="compositionally biased region" description="Low complexity" evidence="3">
    <location>
        <begin position="994"/>
        <end position="1004"/>
    </location>
</feature>
<proteinExistence type="predicted"/>
<evidence type="ECO:0000259" key="5">
    <source>
        <dbReference type="Pfam" id="PF25894"/>
    </source>
</evidence>
<keyword evidence="1" id="KW-0547">Nucleotide-binding</keyword>
<dbReference type="InterPro" id="IPR050534">
    <property type="entry name" value="Coronavir_polyprotein_1ab"/>
</dbReference>
<feature type="region of interest" description="Disordered" evidence="3">
    <location>
        <begin position="490"/>
        <end position="525"/>
    </location>
</feature>
<feature type="compositionally biased region" description="Basic and acidic residues" evidence="3">
    <location>
        <begin position="47"/>
        <end position="57"/>
    </location>
</feature>
<dbReference type="OrthoDB" id="416437at2759"/>